<organism evidence="3">
    <name type="scientific">Neodiprion lecontei</name>
    <name type="common">Redheaded pine sawfly</name>
    <dbReference type="NCBI Taxonomy" id="441921"/>
    <lineage>
        <taxon>Eukaryota</taxon>
        <taxon>Metazoa</taxon>
        <taxon>Ecdysozoa</taxon>
        <taxon>Arthropoda</taxon>
        <taxon>Hexapoda</taxon>
        <taxon>Insecta</taxon>
        <taxon>Pterygota</taxon>
        <taxon>Neoptera</taxon>
        <taxon>Endopterygota</taxon>
        <taxon>Hymenoptera</taxon>
        <taxon>Tenthredinoidea</taxon>
        <taxon>Diprionidae</taxon>
        <taxon>Diprioninae</taxon>
        <taxon>Neodiprion</taxon>
    </lineage>
</organism>
<dbReference type="PANTHER" id="PTHR39313:SF1">
    <property type="entry name" value="IM:7138239"/>
    <property type="match status" value="1"/>
</dbReference>
<proteinExistence type="predicted"/>
<dbReference type="InParanoid" id="A0A6J0C0V1"/>
<dbReference type="KEGG" id="nlo:107224505"/>
<protein>
    <submittedName>
        <fullName evidence="3">Uncharacterized protein LOC107224505 isoform X1</fullName>
    </submittedName>
</protein>
<dbReference type="AlphaFoldDB" id="A0A6J0C0V1"/>
<dbReference type="OrthoDB" id="636685at2759"/>
<keyword evidence="2" id="KW-1185">Reference proteome</keyword>
<dbReference type="Proteomes" id="UP000829291">
    <property type="component" value="Chromosome 3"/>
</dbReference>
<evidence type="ECO:0000313" key="2">
    <source>
        <dbReference type="Proteomes" id="UP000829291"/>
    </source>
</evidence>
<feature type="chain" id="PRO_5027048780" evidence="1">
    <location>
        <begin position="26"/>
        <end position="313"/>
    </location>
</feature>
<dbReference type="RefSeq" id="XP_015520063.1">
    <property type="nucleotide sequence ID" value="XM_015664577.2"/>
</dbReference>
<keyword evidence="1" id="KW-0732">Signal</keyword>
<reference evidence="3" key="1">
    <citation type="submission" date="2025-08" db="UniProtKB">
        <authorList>
            <consortium name="RefSeq"/>
        </authorList>
    </citation>
    <scope>IDENTIFICATION</scope>
    <source>
        <tissue evidence="3">Thorax and Abdomen</tissue>
    </source>
</reference>
<feature type="signal peptide" evidence="1">
    <location>
        <begin position="1"/>
        <end position="25"/>
    </location>
</feature>
<gene>
    <name evidence="3" type="primary">LOC107224505</name>
</gene>
<dbReference type="GeneID" id="107224505"/>
<evidence type="ECO:0000313" key="3">
    <source>
        <dbReference type="RefSeq" id="XP_015520063.1"/>
    </source>
</evidence>
<sequence>MRSTRGWWIVLGGFTLIYLGNVCLANEVENESPAEEVIRTTEASELASQEQEQPQHLCCVKHERMIEVGHGMSDQMIQVDVGHCRRLCPRHVVNDPGDPGRPAIQRCPIDWHCRPNAARLERVSTLQGVRIIEALDSCDCTPKQSCTREPYNYVVYPGTPHQANMDVGMCMGRCSGRGFGCKPLRNRTISIVGPNGDEVHQVIEACGCSGDCYRMTHIETVLDFSEIEIRNGTNSAEVKPLVRAIDVGQCVGACAGKETETCMLRDKKDPSRCLAGLYSKQHSCTPARFKIHEYRSRRGGMREIIAITQCACV</sequence>
<name>A0A6J0C0V1_NEOLC</name>
<dbReference type="PANTHER" id="PTHR39313">
    <property type="entry name" value="IM:7138239"/>
    <property type="match status" value="1"/>
</dbReference>
<evidence type="ECO:0000256" key="1">
    <source>
        <dbReference type="SAM" id="SignalP"/>
    </source>
</evidence>
<accession>A0A6J0C0V1</accession>